<feature type="transmembrane region" description="Helical" evidence="1">
    <location>
        <begin position="135"/>
        <end position="152"/>
    </location>
</feature>
<feature type="transmembrane region" description="Helical" evidence="1">
    <location>
        <begin position="56"/>
        <end position="73"/>
    </location>
</feature>
<dbReference type="EMBL" id="KN834812">
    <property type="protein sequence ID" value="KIK54865.1"/>
    <property type="molecule type" value="Genomic_DNA"/>
</dbReference>
<sequence length="197" mass="22075">MTPEEQQEIVSLATAIYDNIISFTIVALTGYGVSALGILIATHIMITKSWTRPRTTLLACLIMTFIALTWTIADNVTLPLEQDRIWIIQIEPVEELSNAILPLLYMESWSLTIAGILSDFIVVWRALVLFRQEKFWKLVLVLLMIANIGVNVSDVVLDNADITKQESNTHTILDWLSLVVSLVVNMFATGLIAWKAC</sequence>
<protein>
    <submittedName>
        <fullName evidence="2">Uncharacterized protein</fullName>
    </submittedName>
</protein>
<keyword evidence="1" id="KW-0812">Transmembrane</keyword>
<keyword evidence="3" id="KW-1185">Reference proteome</keyword>
<name>A0A0D0AWB4_9AGAR</name>
<dbReference type="AlphaFoldDB" id="A0A0D0AWB4"/>
<dbReference type="HOGENOM" id="CLU_071641_2_0_1"/>
<proteinExistence type="predicted"/>
<gene>
    <name evidence="2" type="ORF">GYMLUDRAFT_249209</name>
</gene>
<feature type="transmembrane region" description="Helical" evidence="1">
    <location>
        <begin position="172"/>
        <end position="194"/>
    </location>
</feature>
<organism evidence="2 3">
    <name type="scientific">Collybiopsis luxurians FD-317 M1</name>
    <dbReference type="NCBI Taxonomy" id="944289"/>
    <lineage>
        <taxon>Eukaryota</taxon>
        <taxon>Fungi</taxon>
        <taxon>Dikarya</taxon>
        <taxon>Basidiomycota</taxon>
        <taxon>Agaricomycotina</taxon>
        <taxon>Agaricomycetes</taxon>
        <taxon>Agaricomycetidae</taxon>
        <taxon>Agaricales</taxon>
        <taxon>Marasmiineae</taxon>
        <taxon>Omphalotaceae</taxon>
        <taxon>Collybiopsis</taxon>
        <taxon>Collybiopsis luxurians</taxon>
    </lineage>
</organism>
<feature type="transmembrane region" description="Helical" evidence="1">
    <location>
        <begin position="109"/>
        <end position="128"/>
    </location>
</feature>
<feature type="transmembrane region" description="Helical" evidence="1">
    <location>
        <begin position="20"/>
        <end position="44"/>
    </location>
</feature>
<evidence type="ECO:0000256" key="1">
    <source>
        <dbReference type="SAM" id="Phobius"/>
    </source>
</evidence>
<dbReference type="Proteomes" id="UP000053593">
    <property type="component" value="Unassembled WGS sequence"/>
</dbReference>
<dbReference type="OrthoDB" id="2796825at2759"/>
<keyword evidence="1" id="KW-0472">Membrane</keyword>
<evidence type="ECO:0000313" key="2">
    <source>
        <dbReference type="EMBL" id="KIK54865.1"/>
    </source>
</evidence>
<evidence type="ECO:0000313" key="3">
    <source>
        <dbReference type="Proteomes" id="UP000053593"/>
    </source>
</evidence>
<accession>A0A0D0AWB4</accession>
<reference evidence="2 3" key="1">
    <citation type="submission" date="2014-04" db="EMBL/GenBank/DDBJ databases">
        <title>Evolutionary Origins and Diversification of the Mycorrhizal Mutualists.</title>
        <authorList>
            <consortium name="DOE Joint Genome Institute"/>
            <consortium name="Mycorrhizal Genomics Consortium"/>
            <person name="Kohler A."/>
            <person name="Kuo A."/>
            <person name="Nagy L.G."/>
            <person name="Floudas D."/>
            <person name="Copeland A."/>
            <person name="Barry K.W."/>
            <person name="Cichocki N."/>
            <person name="Veneault-Fourrey C."/>
            <person name="LaButti K."/>
            <person name="Lindquist E.A."/>
            <person name="Lipzen A."/>
            <person name="Lundell T."/>
            <person name="Morin E."/>
            <person name="Murat C."/>
            <person name="Riley R."/>
            <person name="Ohm R."/>
            <person name="Sun H."/>
            <person name="Tunlid A."/>
            <person name="Henrissat B."/>
            <person name="Grigoriev I.V."/>
            <person name="Hibbett D.S."/>
            <person name="Martin F."/>
        </authorList>
    </citation>
    <scope>NUCLEOTIDE SEQUENCE [LARGE SCALE GENOMIC DNA]</scope>
    <source>
        <strain evidence="2 3">FD-317 M1</strain>
    </source>
</reference>
<keyword evidence="1" id="KW-1133">Transmembrane helix</keyword>